<reference evidence="4 5" key="1">
    <citation type="journal article" date="2014" name="Genome Announc.">
        <title>Draft genome sequence of Sclerotinia borealis, a psychrophilic plant pathogenic fungus.</title>
        <authorList>
            <person name="Mardanov A.V."/>
            <person name="Beletsky A.V."/>
            <person name="Kadnikov V.V."/>
            <person name="Ignatov A.N."/>
            <person name="Ravin N.V."/>
        </authorList>
    </citation>
    <scope>NUCLEOTIDE SEQUENCE [LARGE SCALE GENOMIC DNA]</scope>
    <source>
        <strain evidence="5">F-4157</strain>
    </source>
</reference>
<dbReference type="HOGENOM" id="CLU_027519_0_0_1"/>
<dbReference type="InterPro" id="IPR050300">
    <property type="entry name" value="GDXG_lipolytic_enzyme"/>
</dbReference>
<dbReference type="Gene3D" id="3.40.50.1820">
    <property type="entry name" value="alpha/beta hydrolase"/>
    <property type="match status" value="1"/>
</dbReference>
<evidence type="ECO:0000313" key="5">
    <source>
        <dbReference type="Proteomes" id="UP000019487"/>
    </source>
</evidence>
<protein>
    <submittedName>
        <fullName evidence="4">Lipase/esterase</fullName>
    </submittedName>
</protein>
<dbReference type="Proteomes" id="UP000019487">
    <property type="component" value="Unassembled WGS sequence"/>
</dbReference>
<keyword evidence="5" id="KW-1185">Reference proteome</keyword>
<dbReference type="InterPro" id="IPR029058">
    <property type="entry name" value="AB_hydrolase_fold"/>
</dbReference>
<proteinExistence type="predicted"/>
<dbReference type="STRING" id="1432307.W9CLC4"/>
<organism evidence="4 5">
    <name type="scientific">Sclerotinia borealis (strain F-4128)</name>
    <dbReference type="NCBI Taxonomy" id="1432307"/>
    <lineage>
        <taxon>Eukaryota</taxon>
        <taxon>Fungi</taxon>
        <taxon>Dikarya</taxon>
        <taxon>Ascomycota</taxon>
        <taxon>Pezizomycotina</taxon>
        <taxon>Leotiomycetes</taxon>
        <taxon>Helotiales</taxon>
        <taxon>Sclerotiniaceae</taxon>
        <taxon>Sclerotinia</taxon>
    </lineage>
</organism>
<dbReference type="EMBL" id="AYSA01000184">
    <property type="protein sequence ID" value="ESZ95459.1"/>
    <property type="molecule type" value="Genomic_DNA"/>
</dbReference>
<feature type="compositionally biased region" description="Basic and acidic residues" evidence="2">
    <location>
        <begin position="11"/>
        <end position="32"/>
    </location>
</feature>
<evidence type="ECO:0000256" key="2">
    <source>
        <dbReference type="SAM" id="MobiDB-lite"/>
    </source>
</evidence>
<evidence type="ECO:0000259" key="3">
    <source>
        <dbReference type="Pfam" id="PF07859"/>
    </source>
</evidence>
<dbReference type="InterPro" id="IPR013094">
    <property type="entry name" value="AB_hydrolase_3"/>
</dbReference>
<evidence type="ECO:0000313" key="4">
    <source>
        <dbReference type="EMBL" id="ESZ95459.1"/>
    </source>
</evidence>
<dbReference type="Pfam" id="PF07859">
    <property type="entry name" value="Abhydrolase_3"/>
    <property type="match status" value="1"/>
</dbReference>
<dbReference type="GO" id="GO:0016787">
    <property type="term" value="F:hydrolase activity"/>
    <property type="evidence" value="ECO:0007669"/>
    <property type="project" value="UniProtKB-KW"/>
</dbReference>
<evidence type="ECO:0000256" key="1">
    <source>
        <dbReference type="ARBA" id="ARBA00022801"/>
    </source>
</evidence>
<keyword evidence="1" id="KW-0378">Hydrolase</keyword>
<sequence>MPMNSQFPQSEKWDDTTKKVVETIRSHLHREPQPNLSTIQKESRKSRRSKGPFLHCKATIPVPAEDDIRQLFLQVVDEIEKIDYQPPNYAPVDVEWTSFTGTGKGTSESNFNTAEAEVEKYEKLAKASVTDLVILHVHGGAYCQGSPETSRSTTTRLAKLTRGRVCSVDVRLAPQNMFPSAEIDAILAYLSLLYPPNSSFHTPIPPDKIVFTGDSSGASELYAVLCFILHIHRKNGPLRTYKFNGKDVTIPLPAGIATIGMSGDQISSLPSYKNNSKHDIFVGIPWEWPDYPSCDLWPAKPPRISVYYENLSTCHPLISATLISDWTGAPPMWFGMGEELAIDSARVMAQRASAQGVTVVWKEFEAMPHGFLSLPVLSSMKQSEICFQSWADFCIECVQRPKLIESSASIVRFKGAKEEEKNLYQHGDLSFDQAEQLMRTSMIKKDKWFQTMLTRKSKM</sequence>
<feature type="region of interest" description="Disordered" evidence="2">
    <location>
        <begin position="1"/>
        <end position="52"/>
    </location>
</feature>
<comment type="caution">
    <text evidence="4">The sequence shown here is derived from an EMBL/GenBank/DDBJ whole genome shotgun (WGS) entry which is preliminary data.</text>
</comment>
<accession>W9CLC4</accession>
<name>W9CLC4_SCLBF</name>
<gene>
    <name evidence="4" type="ORF">SBOR_4113</name>
</gene>
<dbReference type="PANTHER" id="PTHR48081:SF25">
    <property type="entry name" value="PUTATIVE (AFU_ORTHOLOGUE AFUA_3G11560)-RELATED"/>
    <property type="match status" value="1"/>
</dbReference>
<dbReference type="SUPFAM" id="SSF53474">
    <property type="entry name" value="alpha/beta-Hydrolases"/>
    <property type="match status" value="1"/>
</dbReference>
<dbReference type="AlphaFoldDB" id="W9CLC4"/>
<dbReference type="OrthoDB" id="5354320at2759"/>
<feature type="domain" description="Alpha/beta hydrolase fold-3" evidence="3">
    <location>
        <begin position="134"/>
        <end position="372"/>
    </location>
</feature>
<dbReference type="PANTHER" id="PTHR48081">
    <property type="entry name" value="AB HYDROLASE SUPERFAMILY PROTEIN C4A8.06C"/>
    <property type="match status" value="1"/>
</dbReference>